<dbReference type="EMBL" id="LAZR01001857">
    <property type="protein sequence ID" value="KKN38019.1"/>
    <property type="molecule type" value="Genomic_DNA"/>
</dbReference>
<feature type="region of interest" description="Disordered" evidence="1">
    <location>
        <begin position="75"/>
        <end position="99"/>
    </location>
</feature>
<evidence type="ECO:0000259" key="2">
    <source>
        <dbReference type="Pfam" id="PF14090"/>
    </source>
</evidence>
<proteinExistence type="predicted"/>
<accession>A0A0F9Q692</accession>
<organism evidence="3">
    <name type="scientific">marine sediment metagenome</name>
    <dbReference type="NCBI Taxonomy" id="412755"/>
    <lineage>
        <taxon>unclassified sequences</taxon>
        <taxon>metagenomes</taxon>
        <taxon>ecological metagenomes</taxon>
    </lineage>
</organism>
<dbReference type="Pfam" id="PF14090">
    <property type="entry name" value="HTH_39"/>
    <property type="match status" value="1"/>
</dbReference>
<dbReference type="InterPro" id="IPR055245">
    <property type="entry name" value="HTH_proteobacteria"/>
</dbReference>
<comment type="caution">
    <text evidence="3">The sequence shown here is derived from an EMBL/GenBank/DDBJ whole genome shotgun (WGS) entry which is preliminary data.</text>
</comment>
<dbReference type="AlphaFoldDB" id="A0A0F9Q692"/>
<evidence type="ECO:0000313" key="3">
    <source>
        <dbReference type="EMBL" id="KKN38019.1"/>
    </source>
</evidence>
<gene>
    <name evidence="3" type="ORF">LCGC14_0757840</name>
</gene>
<name>A0A0F9Q692_9ZZZZ</name>
<evidence type="ECO:0000256" key="1">
    <source>
        <dbReference type="SAM" id="MobiDB-lite"/>
    </source>
</evidence>
<sequence>MTTQPDLFTPLARHTDPETSRQAAISMMKPAAIQRDQIVNALRAHGPMNHWQLDNVLGLQHPSAARRMRELIRQGRVRDTGRTSPTGTGREATVYDVAG</sequence>
<dbReference type="InterPro" id="IPR036388">
    <property type="entry name" value="WH-like_DNA-bd_sf"/>
</dbReference>
<dbReference type="InterPro" id="IPR036390">
    <property type="entry name" value="WH_DNA-bd_sf"/>
</dbReference>
<dbReference type="Gene3D" id="1.10.10.10">
    <property type="entry name" value="Winged helix-like DNA-binding domain superfamily/Winged helix DNA-binding domain"/>
    <property type="match status" value="1"/>
</dbReference>
<protein>
    <recommendedName>
        <fullName evidence="2">Winged helix-turn-helix domain-containing protein</fullName>
    </recommendedName>
</protein>
<feature type="domain" description="Winged helix-turn-helix" evidence="2">
    <location>
        <begin position="34"/>
        <end position="95"/>
    </location>
</feature>
<dbReference type="SUPFAM" id="SSF46785">
    <property type="entry name" value="Winged helix' DNA-binding domain"/>
    <property type="match status" value="1"/>
</dbReference>
<reference evidence="3" key="1">
    <citation type="journal article" date="2015" name="Nature">
        <title>Complex archaea that bridge the gap between prokaryotes and eukaryotes.</title>
        <authorList>
            <person name="Spang A."/>
            <person name="Saw J.H."/>
            <person name="Jorgensen S.L."/>
            <person name="Zaremba-Niedzwiedzka K."/>
            <person name="Martijn J."/>
            <person name="Lind A.E."/>
            <person name="van Eijk R."/>
            <person name="Schleper C."/>
            <person name="Guy L."/>
            <person name="Ettema T.J."/>
        </authorList>
    </citation>
    <scope>NUCLEOTIDE SEQUENCE</scope>
</reference>